<evidence type="ECO:0000256" key="2">
    <source>
        <dbReference type="ARBA" id="ARBA00022475"/>
    </source>
</evidence>
<comment type="subcellular location">
    <subcellularLocation>
        <location evidence="1">Membrane</location>
    </subcellularLocation>
</comment>
<keyword evidence="7" id="KW-0131">Cell cycle</keyword>
<keyword evidence="12" id="KW-1185">Reference proteome</keyword>
<feature type="compositionally biased region" description="Low complexity" evidence="8">
    <location>
        <begin position="200"/>
        <end position="224"/>
    </location>
</feature>
<feature type="region of interest" description="Disordered" evidence="8">
    <location>
        <begin position="1"/>
        <end position="394"/>
    </location>
</feature>
<proteinExistence type="predicted"/>
<keyword evidence="6 9" id="KW-0472">Membrane</keyword>
<dbReference type="AlphaFoldDB" id="A0A4S4FS01"/>
<dbReference type="InterPro" id="IPR005548">
    <property type="entry name" value="Cell_div_FtsQ/DivIB_C"/>
</dbReference>
<feature type="compositionally biased region" description="Gly residues" evidence="8">
    <location>
        <begin position="7"/>
        <end position="17"/>
    </location>
</feature>
<dbReference type="PANTHER" id="PTHR37820:SF1">
    <property type="entry name" value="CELL DIVISION PROTEIN FTSQ"/>
    <property type="match status" value="1"/>
</dbReference>
<accession>A0A4S4FS01</accession>
<feature type="compositionally biased region" description="Low complexity" evidence="8">
    <location>
        <begin position="88"/>
        <end position="106"/>
    </location>
</feature>
<evidence type="ECO:0000259" key="10">
    <source>
        <dbReference type="PROSITE" id="PS51779"/>
    </source>
</evidence>
<feature type="compositionally biased region" description="Low complexity" evidence="8">
    <location>
        <begin position="152"/>
        <end position="191"/>
    </location>
</feature>
<feature type="domain" description="POTRA" evidence="10">
    <location>
        <begin position="452"/>
        <end position="520"/>
    </location>
</feature>
<evidence type="ECO:0000256" key="7">
    <source>
        <dbReference type="ARBA" id="ARBA00023306"/>
    </source>
</evidence>
<evidence type="ECO:0000256" key="4">
    <source>
        <dbReference type="ARBA" id="ARBA00022692"/>
    </source>
</evidence>
<evidence type="ECO:0000256" key="1">
    <source>
        <dbReference type="ARBA" id="ARBA00004370"/>
    </source>
</evidence>
<feature type="compositionally biased region" description="Low complexity" evidence="8">
    <location>
        <begin position="118"/>
        <end position="130"/>
    </location>
</feature>
<dbReference type="InterPro" id="IPR013685">
    <property type="entry name" value="POTRA_FtsQ_type"/>
</dbReference>
<keyword evidence="3" id="KW-0132">Cell division</keyword>
<evidence type="ECO:0000256" key="5">
    <source>
        <dbReference type="ARBA" id="ARBA00022989"/>
    </source>
</evidence>
<keyword evidence="2" id="KW-1003">Cell membrane</keyword>
<protein>
    <submittedName>
        <fullName evidence="11">FtsQ-type POTRA domain-containing protein</fullName>
    </submittedName>
</protein>
<dbReference type="PROSITE" id="PS51779">
    <property type="entry name" value="POTRA"/>
    <property type="match status" value="1"/>
</dbReference>
<evidence type="ECO:0000313" key="11">
    <source>
        <dbReference type="EMBL" id="THG33459.1"/>
    </source>
</evidence>
<feature type="compositionally biased region" description="Low complexity" evidence="8">
    <location>
        <begin position="298"/>
        <end position="320"/>
    </location>
</feature>
<dbReference type="InterPro" id="IPR034746">
    <property type="entry name" value="POTRA"/>
</dbReference>
<evidence type="ECO:0000313" key="12">
    <source>
        <dbReference type="Proteomes" id="UP000309133"/>
    </source>
</evidence>
<feature type="compositionally biased region" description="Basic and acidic residues" evidence="8">
    <location>
        <begin position="338"/>
        <end position="351"/>
    </location>
</feature>
<name>A0A4S4FS01_9MICO</name>
<comment type="caution">
    <text evidence="11">The sequence shown here is derived from an EMBL/GenBank/DDBJ whole genome shotgun (WGS) entry which is preliminary data.</text>
</comment>
<feature type="compositionally biased region" description="Low complexity" evidence="8">
    <location>
        <begin position="235"/>
        <end position="249"/>
    </location>
</feature>
<dbReference type="GO" id="GO:0051301">
    <property type="term" value="P:cell division"/>
    <property type="evidence" value="ECO:0007669"/>
    <property type="project" value="UniProtKB-KW"/>
</dbReference>
<sequence length="654" mass="66413">MTESELGGDGGGDGGDGTEIDAGTIDGDDPGAARQAPRRGKSGTEGQGRDSGTGDTGPVRERQQQAAERLASQVQAIRQRTADKAEAEAQAAADSRADAAVAQAAAEAKRSRRPAAGSSTTPAFSSKSSPLPAPTRSRPDGGLDDGATAIVTARSGGSAARAAAPTRPPAASAAPPATPSTATRTTAAPSPSFVPPPSAAAPAVSTASSSPRAPVRSTASAPARNDALPPPPSKAPSTAPSTAAPSTPARAQKRESAPSPAPGDVETEVVAEPLPKAGRASGRSPKPPTIRAARSRGRTAASSSATRSSAPTDDTSATTRQLDGPETASADEDATEVLVERPTVRPADRRTPAASPPPRVLAPDPTSDPAADADADATERLDGPSTDVGALTDREVRASLRAASRARRRVERGEVRRFTHTARRRRAIVLALTGAVTAVLAVVAISTFSPVFALRTVAVEGAARLSATEVEAVLDDQLGTPMPLLDRSTIAADLAGFPIIRSYVLESRLPDTLVVRVVERTPIGAVQTAAGYELVDATGVTVQTTGERPAGFPLIRLESAGSTGTTAVDRTSVGFTAASSVLAALPVELLGQLDSITARTVDDVTLQLNTGQRVVWGSASDSATKAEHLTALLAQHPTTVTEYDVSSPGVGIIR</sequence>
<reference evidence="11 12" key="1">
    <citation type="submission" date="2019-04" db="EMBL/GenBank/DDBJ databases">
        <authorList>
            <person name="Jiang L."/>
        </authorList>
    </citation>
    <scope>NUCLEOTIDE SEQUENCE [LARGE SCALE GENOMIC DNA]</scope>
    <source>
        <strain evidence="11 12">YIM 131853</strain>
    </source>
</reference>
<dbReference type="Proteomes" id="UP000309133">
    <property type="component" value="Unassembled WGS sequence"/>
</dbReference>
<dbReference type="PANTHER" id="PTHR37820">
    <property type="entry name" value="CELL DIVISION PROTEIN DIVIB"/>
    <property type="match status" value="1"/>
</dbReference>
<organism evidence="11 12">
    <name type="scientific">Naasia lichenicola</name>
    <dbReference type="NCBI Taxonomy" id="2565933"/>
    <lineage>
        <taxon>Bacteria</taxon>
        <taxon>Bacillati</taxon>
        <taxon>Actinomycetota</taxon>
        <taxon>Actinomycetes</taxon>
        <taxon>Micrococcales</taxon>
        <taxon>Microbacteriaceae</taxon>
        <taxon>Naasia</taxon>
    </lineage>
</organism>
<dbReference type="InterPro" id="IPR050487">
    <property type="entry name" value="FtsQ_DivIB"/>
</dbReference>
<keyword evidence="5 9" id="KW-1133">Transmembrane helix</keyword>
<gene>
    <name evidence="11" type="ORF">E6C64_03735</name>
</gene>
<evidence type="ECO:0000256" key="6">
    <source>
        <dbReference type="ARBA" id="ARBA00023136"/>
    </source>
</evidence>
<dbReference type="Pfam" id="PF03799">
    <property type="entry name" value="FtsQ_DivIB_C"/>
    <property type="match status" value="1"/>
</dbReference>
<dbReference type="GO" id="GO:0005886">
    <property type="term" value="C:plasma membrane"/>
    <property type="evidence" value="ECO:0007669"/>
    <property type="project" value="TreeGrafter"/>
</dbReference>
<dbReference type="Gene3D" id="3.10.20.310">
    <property type="entry name" value="membrane protein fhac"/>
    <property type="match status" value="1"/>
</dbReference>
<dbReference type="Pfam" id="PF08478">
    <property type="entry name" value="POTRA_1"/>
    <property type="match status" value="1"/>
</dbReference>
<evidence type="ECO:0000256" key="3">
    <source>
        <dbReference type="ARBA" id="ARBA00022618"/>
    </source>
</evidence>
<evidence type="ECO:0000256" key="9">
    <source>
        <dbReference type="SAM" id="Phobius"/>
    </source>
</evidence>
<feature type="transmembrane region" description="Helical" evidence="9">
    <location>
        <begin position="427"/>
        <end position="448"/>
    </location>
</feature>
<keyword evidence="4 9" id="KW-0812">Transmembrane</keyword>
<evidence type="ECO:0000256" key="8">
    <source>
        <dbReference type="SAM" id="MobiDB-lite"/>
    </source>
</evidence>
<feature type="compositionally biased region" description="Gly residues" evidence="8">
    <location>
        <begin position="43"/>
        <end position="55"/>
    </location>
</feature>
<dbReference type="EMBL" id="SSSM01000001">
    <property type="protein sequence ID" value="THG33459.1"/>
    <property type="molecule type" value="Genomic_DNA"/>
</dbReference>